<accession>A0ABD3PW12</accession>
<keyword evidence="6" id="KW-0067">ATP-binding</keyword>
<dbReference type="GO" id="GO:0005524">
    <property type="term" value="F:ATP binding"/>
    <property type="evidence" value="ECO:0007669"/>
    <property type="project" value="UniProtKB-KW"/>
</dbReference>
<evidence type="ECO:0000313" key="11">
    <source>
        <dbReference type="EMBL" id="KAL3791921.1"/>
    </source>
</evidence>
<feature type="domain" description="Protein kinase" evidence="10">
    <location>
        <begin position="679"/>
        <end position="1142"/>
    </location>
</feature>
<dbReference type="EC" id="2.7.11.1" evidence="1"/>
<dbReference type="InterPro" id="IPR000719">
    <property type="entry name" value="Prot_kinase_dom"/>
</dbReference>
<dbReference type="InterPro" id="IPR008271">
    <property type="entry name" value="Ser/Thr_kinase_AS"/>
</dbReference>
<feature type="region of interest" description="Disordered" evidence="9">
    <location>
        <begin position="97"/>
        <end position="141"/>
    </location>
</feature>
<organism evidence="11 12">
    <name type="scientific">Cyclotella cryptica</name>
    <dbReference type="NCBI Taxonomy" id="29204"/>
    <lineage>
        <taxon>Eukaryota</taxon>
        <taxon>Sar</taxon>
        <taxon>Stramenopiles</taxon>
        <taxon>Ochrophyta</taxon>
        <taxon>Bacillariophyta</taxon>
        <taxon>Coscinodiscophyceae</taxon>
        <taxon>Thalassiosirophycidae</taxon>
        <taxon>Stephanodiscales</taxon>
        <taxon>Stephanodiscaceae</taxon>
        <taxon>Cyclotella</taxon>
    </lineage>
</organism>
<feature type="compositionally biased region" description="Low complexity" evidence="9">
    <location>
        <begin position="44"/>
        <end position="64"/>
    </location>
</feature>
<reference evidence="11 12" key="1">
    <citation type="journal article" date="2020" name="G3 (Bethesda)">
        <title>Improved Reference Genome for Cyclotella cryptica CCMP332, a Model for Cell Wall Morphogenesis, Salinity Adaptation, and Lipid Production in Diatoms (Bacillariophyta).</title>
        <authorList>
            <person name="Roberts W.R."/>
            <person name="Downey K.M."/>
            <person name="Ruck E.C."/>
            <person name="Traller J.C."/>
            <person name="Alverson A.J."/>
        </authorList>
    </citation>
    <scope>NUCLEOTIDE SEQUENCE [LARGE SCALE GENOMIC DNA]</scope>
    <source>
        <strain evidence="11 12">CCMP332</strain>
    </source>
</reference>
<dbReference type="PANTHER" id="PTHR43895">
    <property type="entry name" value="CALCIUM/CALMODULIN-DEPENDENT PROTEIN KINASE KINASE-RELATED"/>
    <property type="match status" value="1"/>
</dbReference>
<dbReference type="Pfam" id="PF00069">
    <property type="entry name" value="Pkinase"/>
    <property type="match status" value="2"/>
</dbReference>
<evidence type="ECO:0000256" key="9">
    <source>
        <dbReference type="SAM" id="MobiDB-lite"/>
    </source>
</evidence>
<dbReference type="SMART" id="SM00220">
    <property type="entry name" value="S_TKc"/>
    <property type="match status" value="1"/>
</dbReference>
<evidence type="ECO:0000256" key="8">
    <source>
        <dbReference type="ARBA" id="ARBA00048679"/>
    </source>
</evidence>
<dbReference type="GO" id="GO:0004674">
    <property type="term" value="F:protein serine/threonine kinase activity"/>
    <property type="evidence" value="ECO:0007669"/>
    <property type="project" value="UniProtKB-KW"/>
</dbReference>
<dbReference type="PANTHER" id="PTHR43895:SF32">
    <property type="entry name" value="SERINE_THREONINE-PROTEIN KINASE CHK1"/>
    <property type="match status" value="1"/>
</dbReference>
<evidence type="ECO:0000256" key="4">
    <source>
        <dbReference type="ARBA" id="ARBA00022741"/>
    </source>
</evidence>
<evidence type="ECO:0000256" key="3">
    <source>
        <dbReference type="ARBA" id="ARBA00022679"/>
    </source>
</evidence>
<gene>
    <name evidence="11" type="ORF">HJC23_010781</name>
</gene>
<feature type="compositionally biased region" description="Basic and acidic residues" evidence="9">
    <location>
        <begin position="466"/>
        <end position="476"/>
    </location>
</feature>
<keyword evidence="12" id="KW-1185">Reference proteome</keyword>
<dbReference type="InterPro" id="IPR011009">
    <property type="entry name" value="Kinase-like_dom_sf"/>
</dbReference>
<evidence type="ECO:0000256" key="6">
    <source>
        <dbReference type="ARBA" id="ARBA00022840"/>
    </source>
</evidence>
<proteinExistence type="predicted"/>
<dbReference type="AlphaFoldDB" id="A0ABD3PW12"/>
<dbReference type="PROSITE" id="PS50011">
    <property type="entry name" value="PROTEIN_KINASE_DOM"/>
    <property type="match status" value="1"/>
</dbReference>
<feature type="compositionally biased region" description="Polar residues" evidence="9">
    <location>
        <begin position="128"/>
        <end position="141"/>
    </location>
</feature>
<dbReference type="EMBL" id="JABMIG020000108">
    <property type="protein sequence ID" value="KAL3791921.1"/>
    <property type="molecule type" value="Genomic_DNA"/>
</dbReference>
<comment type="caution">
    <text evidence="11">The sequence shown here is derived from an EMBL/GenBank/DDBJ whole genome shotgun (WGS) entry which is preliminary data.</text>
</comment>
<dbReference type="SUPFAM" id="SSF56112">
    <property type="entry name" value="Protein kinase-like (PK-like)"/>
    <property type="match status" value="1"/>
</dbReference>
<feature type="region of interest" description="Disordered" evidence="9">
    <location>
        <begin position="1003"/>
        <end position="1023"/>
    </location>
</feature>
<evidence type="ECO:0000259" key="10">
    <source>
        <dbReference type="PROSITE" id="PS50011"/>
    </source>
</evidence>
<evidence type="ECO:0000256" key="5">
    <source>
        <dbReference type="ARBA" id="ARBA00022777"/>
    </source>
</evidence>
<feature type="region of interest" description="Disordered" evidence="9">
    <location>
        <begin position="35"/>
        <end position="82"/>
    </location>
</feature>
<evidence type="ECO:0000256" key="2">
    <source>
        <dbReference type="ARBA" id="ARBA00022527"/>
    </source>
</evidence>
<feature type="compositionally biased region" description="Low complexity" evidence="9">
    <location>
        <begin position="907"/>
        <end position="936"/>
    </location>
</feature>
<feature type="region of interest" description="Disordered" evidence="9">
    <location>
        <begin position="588"/>
        <end position="610"/>
    </location>
</feature>
<keyword evidence="4" id="KW-0547">Nucleotide-binding</keyword>
<evidence type="ECO:0000313" key="12">
    <source>
        <dbReference type="Proteomes" id="UP001516023"/>
    </source>
</evidence>
<keyword evidence="3" id="KW-0808">Transferase</keyword>
<evidence type="ECO:0000256" key="1">
    <source>
        <dbReference type="ARBA" id="ARBA00012513"/>
    </source>
</evidence>
<feature type="region of interest" description="Disordered" evidence="9">
    <location>
        <begin position="449"/>
        <end position="503"/>
    </location>
</feature>
<name>A0ABD3PW12_9STRA</name>
<protein>
    <recommendedName>
        <fullName evidence="1">non-specific serine/threonine protein kinase</fullName>
        <ecNumber evidence="1">2.7.11.1</ecNumber>
    </recommendedName>
</protein>
<feature type="region of interest" description="Disordered" evidence="9">
    <location>
        <begin position="906"/>
        <end position="936"/>
    </location>
</feature>
<keyword evidence="2" id="KW-0723">Serine/threonine-protein kinase</keyword>
<feature type="region of interest" description="Disordered" evidence="9">
    <location>
        <begin position="198"/>
        <end position="222"/>
    </location>
</feature>
<keyword evidence="5" id="KW-0418">Kinase</keyword>
<comment type="catalytic activity">
    <reaction evidence="7">
        <text>L-threonyl-[protein] + ATP = O-phospho-L-threonyl-[protein] + ADP + H(+)</text>
        <dbReference type="Rhea" id="RHEA:46608"/>
        <dbReference type="Rhea" id="RHEA-COMP:11060"/>
        <dbReference type="Rhea" id="RHEA-COMP:11605"/>
        <dbReference type="ChEBI" id="CHEBI:15378"/>
        <dbReference type="ChEBI" id="CHEBI:30013"/>
        <dbReference type="ChEBI" id="CHEBI:30616"/>
        <dbReference type="ChEBI" id="CHEBI:61977"/>
        <dbReference type="ChEBI" id="CHEBI:456216"/>
        <dbReference type="EC" id="2.7.11.1"/>
    </reaction>
</comment>
<feature type="compositionally biased region" description="Polar residues" evidence="9">
    <location>
        <begin position="591"/>
        <end position="603"/>
    </location>
</feature>
<evidence type="ECO:0000256" key="7">
    <source>
        <dbReference type="ARBA" id="ARBA00047899"/>
    </source>
</evidence>
<dbReference type="Proteomes" id="UP001516023">
    <property type="component" value="Unassembled WGS sequence"/>
</dbReference>
<dbReference type="Gene3D" id="1.10.510.10">
    <property type="entry name" value="Transferase(Phosphotransferase) domain 1"/>
    <property type="match status" value="2"/>
</dbReference>
<comment type="catalytic activity">
    <reaction evidence="8">
        <text>L-seryl-[protein] + ATP = O-phospho-L-seryl-[protein] + ADP + H(+)</text>
        <dbReference type="Rhea" id="RHEA:17989"/>
        <dbReference type="Rhea" id="RHEA-COMP:9863"/>
        <dbReference type="Rhea" id="RHEA-COMP:11604"/>
        <dbReference type="ChEBI" id="CHEBI:15378"/>
        <dbReference type="ChEBI" id="CHEBI:29999"/>
        <dbReference type="ChEBI" id="CHEBI:30616"/>
        <dbReference type="ChEBI" id="CHEBI:83421"/>
        <dbReference type="ChEBI" id="CHEBI:456216"/>
        <dbReference type="EC" id="2.7.11.1"/>
    </reaction>
</comment>
<feature type="compositionally biased region" description="Basic and acidic residues" evidence="9">
    <location>
        <begin position="1005"/>
        <end position="1017"/>
    </location>
</feature>
<dbReference type="PROSITE" id="PS00108">
    <property type="entry name" value="PROTEIN_KINASE_ST"/>
    <property type="match status" value="1"/>
</dbReference>
<sequence>MRHPFHSTAATQGMVFIATATKPHLTAISPEINTMQQNQKFPQSSSFPSSGGSGTNTDTATTADFPPPSPGGRASATGGKKMAVTRKFKSLRKIMTQRRQGGGAGGMGEDESTTTGEGKSMTEDQQRITKASITSEPTNSAPMLEMEVPASAAARAAATHAVLDHGNPQGASDMIHLPHQTHEQREQYAVRAPNVARNESAQDPNFPDYQPPQASLEAGRSKSAPFQFISDDNFTRRVDSYDGQVIVCSDSRLPTYEVGNYLGGGVAGVVYEGKRLRPANEYPPLRVRGAGPFYPNFTTGREGEALPPAAPVAMSMTSSSLSSVRRRAVTDPPSKVENVIGTGLFADVYRSVATPRNGRKSPAVFSTNSIASPYGSSQYVAGQSDDNGGCTSFLFGNCGCGGDGTVVDSKTTGKSMVMAGADVGSSDMARHRYRAVDVASIEVPAAFSSAEKETPTNHVLVDDADAPNRSKREARALSRNAPQVASGNSGGYDAGSPHDSNSILHSQENDLVATTPHLIEDMSETVAIKILNPVGFRLLGPEMLHKAVIVREGKLPTVNPDGSYRLTEEHVWWLINPNSRNLRSLMRKNSRVPSHGSSNNQIDDASEESVLKRQNSNFSQLGGNIDRGSPERGLRLSLVATFVDPKTSTLRELPLPRCVEIWGHPPFAASDQEFEAMMEMLLRLNAGGGNGMRRKSSRMDPQAASSVYNYDTLASKRGGSTVFCPALSAYIAIPAIPPKYMRWLKQRRLATKEVRNMMRIGRHPNVVHLYEVLELVQDSKSTMFLILELVRGGELFDLISSNSTSKKKSAATANEHEVTMRKFFSELSSGIYFIHQCGVAHRDLKPENLLIHTKPSPTGTSSRVTDEEEKTLKIADFGLSATFDLFPTSNVWPSISRGDSATSKWDGQSAAFSSGASGLVPSPQSEKSSPTKSSFSPLLNRMGATALSMLTCGSMMNVCDGDGLSADDLVDDGFGGSSQLRRMTSVVGSPHYVAPEIISQAVADSGEKPKASQDAKSSKKGGYDGTKADVWSAGVILYAMLFRSLPFGEDLLRCPRFQAFQKWYNDARQLQPPLKGKKNRRAFPDYTLDPTYDEFDEEEMLGPHWFFPHEISVEGRDLIVAMLNPNPNDRITVDMVLHHPWLKVMNLGMTRELSVPRLSGLCMSGA</sequence>